<reference evidence="2 3" key="2">
    <citation type="journal article" date="2011" name="Stand. Genomic Sci.">
        <title>Complete genome sequence of Leadbetterella byssophila type strain (4M15).</title>
        <authorList>
            <person name="Abt B."/>
            <person name="Teshima H."/>
            <person name="Lucas S."/>
            <person name="Lapidus A."/>
            <person name="Del Rio T.G."/>
            <person name="Nolan M."/>
            <person name="Tice H."/>
            <person name="Cheng J.F."/>
            <person name="Pitluck S."/>
            <person name="Liolios K."/>
            <person name="Pagani I."/>
            <person name="Ivanova N."/>
            <person name="Mavromatis K."/>
            <person name="Pati A."/>
            <person name="Tapia R."/>
            <person name="Han C."/>
            <person name="Goodwin L."/>
            <person name="Chen A."/>
            <person name="Palaniappan K."/>
            <person name="Land M."/>
            <person name="Hauser L."/>
            <person name="Chang Y.J."/>
            <person name="Jeffries C.D."/>
            <person name="Rohde M."/>
            <person name="Goker M."/>
            <person name="Tindall B.J."/>
            <person name="Detter J.C."/>
            <person name="Woyke T."/>
            <person name="Bristow J."/>
            <person name="Eisen J.A."/>
            <person name="Markowitz V."/>
            <person name="Hugenholtz P."/>
            <person name="Klenk H.P."/>
            <person name="Kyrpides N.C."/>
        </authorList>
    </citation>
    <scope>NUCLEOTIDE SEQUENCE [LARGE SCALE GENOMIC DNA]</scope>
    <source>
        <strain evidence="3">DSM 17132 / JCM 16389 / KACC 11308 / NBRC 106382 / 4M15</strain>
    </source>
</reference>
<feature type="transmembrane region" description="Helical" evidence="1">
    <location>
        <begin position="43"/>
        <end position="67"/>
    </location>
</feature>
<evidence type="ECO:0000313" key="2">
    <source>
        <dbReference type="EMBL" id="ADQ17304.1"/>
    </source>
</evidence>
<dbReference type="OrthoDB" id="9808460at2"/>
<evidence type="ECO:0008006" key="4">
    <source>
        <dbReference type="Google" id="ProtNLM"/>
    </source>
</evidence>
<name>E4RY93_LEAB4</name>
<reference key="1">
    <citation type="submission" date="2010-11" db="EMBL/GenBank/DDBJ databases">
        <title>The complete genome of Leadbetterella byssophila DSM 17132.</title>
        <authorList>
            <consortium name="US DOE Joint Genome Institute (JGI-PGF)"/>
            <person name="Lucas S."/>
            <person name="Copeland A."/>
            <person name="Lapidus A."/>
            <person name="Glavina del Rio T."/>
            <person name="Dalin E."/>
            <person name="Tice H."/>
            <person name="Bruce D."/>
            <person name="Goodwin L."/>
            <person name="Pitluck S."/>
            <person name="Kyrpides N."/>
            <person name="Mavromatis K."/>
            <person name="Ivanova N."/>
            <person name="Teshima H."/>
            <person name="Brettin T."/>
            <person name="Detter J.C."/>
            <person name="Han C."/>
            <person name="Tapia R."/>
            <person name="Land M."/>
            <person name="Hauser L."/>
            <person name="Markowitz V."/>
            <person name="Cheng J.-F."/>
            <person name="Hugenholtz P."/>
            <person name="Woyke T."/>
            <person name="Wu D."/>
            <person name="Tindall B."/>
            <person name="Pomrenke H.G."/>
            <person name="Brambilla E."/>
            <person name="Klenk H.-P."/>
            <person name="Eisen J.A."/>
        </authorList>
    </citation>
    <scope>NUCLEOTIDE SEQUENCE [LARGE SCALE GENOMIC DNA]</scope>
    <source>
        <strain>DSM 17132</strain>
    </source>
</reference>
<dbReference type="PANTHER" id="PTHR39165:SF1">
    <property type="entry name" value="DUF456 DOMAIN-CONTAINING PROTEIN"/>
    <property type="match status" value="1"/>
</dbReference>
<organism evidence="2 3">
    <name type="scientific">Leadbetterella byssophila (strain DSM 17132 / JCM 16389 / KACC 11308 / NBRC 106382 / 4M15)</name>
    <dbReference type="NCBI Taxonomy" id="649349"/>
    <lineage>
        <taxon>Bacteria</taxon>
        <taxon>Pseudomonadati</taxon>
        <taxon>Bacteroidota</taxon>
        <taxon>Cytophagia</taxon>
        <taxon>Cytophagales</taxon>
        <taxon>Leadbetterellaceae</taxon>
        <taxon>Leadbetterella</taxon>
    </lineage>
</organism>
<keyword evidence="1" id="KW-1133">Transmembrane helix</keyword>
<dbReference type="InterPro" id="IPR007403">
    <property type="entry name" value="DUF456"/>
</dbReference>
<feature type="transmembrane region" description="Helical" evidence="1">
    <location>
        <begin position="130"/>
        <end position="153"/>
    </location>
</feature>
<dbReference type="KEGG" id="lby:Lbys_1596"/>
<keyword evidence="1" id="KW-0472">Membrane</keyword>
<proteinExistence type="predicted"/>
<protein>
    <recommendedName>
        <fullName evidence="4">DUF456 domain-containing protein</fullName>
    </recommendedName>
</protein>
<dbReference type="EMBL" id="CP002305">
    <property type="protein sequence ID" value="ADQ17304.1"/>
    <property type="molecule type" value="Genomic_DNA"/>
</dbReference>
<dbReference type="STRING" id="649349.Lbys_1596"/>
<dbReference type="HOGENOM" id="CLU_109297_0_1_10"/>
<dbReference type="AlphaFoldDB" id="E4RY93"/>
<feature type="transmembrane region" description="Helical" evidence="1">
    <location>
        <begin position="87"/>
        <end position="110"/>
    </location>
</feature>
<keyword evidence="1" id="KW-0812">Transmembrane</keyword>
<evidence type="ECO:0000256" key="1">
    <source>
        <dbReference type="SAM" id="Phobius"/>
    </source>
</evidence>
<sequence>MELILLILGSIALFAGLAGAILPIPGPPLSFVGMLALEYSGYAQFGTSVLVSIGVLTVVVAILDYYVPIWGAKRFGGSKWGMYGAGIGLLGGFLLGPLGWIIGPFMGAFVGEYLHDKNPNRSARAAFGSFMGLMAGIVVKVVLCLVMLIWSIIEIIHNI</sequence>
<dbReference type="RefSeq" id="WP_013408353.1">
    <property type="nucleotide sequence ID" value="NC_014655.1"/>
</dbReference>
<dbReference type="Proteomes" id="UP000007435">
    <property type="component" value="Chromosome"/>
</dbReference>
<evidence type="ECO:0000313" key="3">
    <source>
        <dbReference type="Proteomes" id="UP000007435"/>
    </source>
</evidence>
<keyword evidence="3" id="KW-1185">Reference proteome</keyword>
<dbReference type="Pfam" id="PF04306">
    <property type="entry name" value="DUF456"/>
    <property type="match status" value="1"/>
</dbReference>
<gene>
    <name evidence="2" type="ordered locus">Lbys_1596</name>
</gene>
<accession>E4RY93</accession>
<dbReference type="eggNOG" id="COG2839">
    <property type="taxonomic scope" value="Bacteria"/>
</dbReference>
<dbReference type="PANTHER" id="PTHR39165">
    <property type="entry name" value="IG HYPOTHETICAL 17883"/>
    <property type="match status" value="1"/>
</dbReference>